<proteinExistence type="predicted"/>
<comment type="caution">
    <text evidence="1">The sequence shown here is derived from an EMBL/GenBank/DDBJ whole genome shotgun (WGS) entry which is preliminary data.</text>
</comment>
<evidence type="ECO:0000313" key="2">
    <source>
        <dbReference type="Proteomes" id="UP000176300"/>
    </source>
</evidence>
<gene>
    <name evidence="1" type="ORF">A2373_03805</name>
</gene>
<dbReference type="AlphaFoldDB" id="A0A1F6NFS7"/>
<organism evidence="1 2">
    <name type="scientific">Candidatus Magasanikbacteria bacterium RIFOXYB1_FULL_40_15</name>
    <dbReference type="NCBI Taxonomy" id="1798697"/>
    <lineage>
        <taxon>Bacteria</taxon>
        <taxon>Candidatus Magasanikiibacteriota</taxon>
    </lineage>
</organism>
<accession>A0A1F6NFS7</accession>
<sequence>MLKLPETPEIPKDVIQSTRTNHELDKALRAKGWTDKLSQKVIDDPVLAEFLVEIAEEFEKTVIEELKAQMERLKAIKI</sequence>
<name>A0A1F6NFS7_9BACT</name>
<reference evidence="1 2" key="1">
    <citation type="journal article" date="2016" name="Nat. Commun.">
        <title>Thousands of microbial genomes shed light on interconnected biogeochemical processes in an aquifer system.</title>
        <authorList>
            <person name="Anantharaman K."/>
            <person name="Brown C.T."/>
            <person name="Hug L.A."/>
            <person name="Sharon I."/>
            <person name="Castelle C.J."/>
            <person name="Probst A.J."/>
            <person name="Thomas B.C."/>
            <person name="Singh A."/>
            <person name="Wilkins M.J."/>
            <person name="Karaoz U."/>
            <person name="Brodie E.L."/>
            <person name="Williams K.H."/>
            <person name="Hubbard S.S."/>
            <person name="Banfield J.F."/>
        </authorList>
    </citation>
    <scope>NUCLEOTIDE SEQUENCE [LARGE SCALE GENOMIC DNA]</scope>
</reference>
<dbReference type="STRING" id="1798697.A2373_03805"/>
<dbReference type="Proteomes" id="UP000176300">
    <property type="component" value="Unassembled WGS sequence"/>
</dbReference>
<protein>
    <submittedName>
        <fullName evidence="1">Uncharacterized protein</fullName>
    </submittedName>
</protein>
<evidence type="ECO:0000313" key="1">
    <source>
        <dbReference type="EMBL" id="OGH82593.1"/>
    </source>
</evidence>
<dbReference type="EMBL" id="MFQS01000037">
    <property type="protein sequence ID" value="OGH82593.1"/>
    <property type="molecule type" value="Genomic_DNA"/>
</dbReference>